<gene>
    <name evidence="2" type="ORF">IMCC3135_33085</name>
</gene>
<feature type="signal peptide" evidence="1">
    <location>
        <begin position="1"/>
        <end position="30"/>
    </location>
</feature>
<dbReference type="PROSITE" id="PS51257">
    <property type="entry name" value="PROKAR_LIPOPROTEIN"/>
    <property type="match status" value="1"/>
</dbReference>
<proteinExistence type="predicted"/>
<dbReference type="RefSeq" id="WP_157736497.1">
    <property type="nucleotide sequence ID" value="NZ_CP018632.1"/>
</dbReference>
<keyword evidence="1" id="KW-0732">Signal</keyword>
<reference evidence="2 3" key="1">
    <citation type="submission" date="2016-12" db="EMBL/GenBank/DDBJ databases">
        <authorList>
            <person name="Song W.-J."/>
            <person name="Kurnit D.M."/>
        </authorList>
    </citation>
    <scope>NUCLEOTIDE SEQUENCE [LARGE SCALE GENOMIC DNA]</scope>
    <source>
        <strain evidence="2 3">IMCC3135</strain>
    </source>
</reference>
<keyword evidence="3" id="KW-1185">Reference proteome</keyword>
<dbReference type="KEGG" id="gai:IMCC3135_33085"/>
<evidence type="ECO:0000313" key="2">
    <source>
        <dbReference type="EMBL" id="ASJ76661.1"/>
    </source>
</evidence>
<dbReference type="OrthoDB" id="9769023at2"/>
<feature type="chain" id="PRO_5016407118" description="Lipoprotein" evidence="1">
    <location>
        <begin position="31"/>
        <end position="519"/>
    </location>
</feature>
<organism evidence="2 3">
    <name type="scientific">Granulosicoccus antarcticus IMCC3135</name>
    <dbReference type="NCBI Taxonomy" id="1192854"/>
    <lineage>
        <taxon>Bacteria</taxon>
        <taxon>Pseudomonadati</taxon>
        <taxon>Pseudomonadota</taxon>
        <taxon>Gammaproteobacteria</taxon>
        <taxon>Chromatiales</taxon>
        <taxon>Granulosicoccaceae</taxon>
        <taxon>Granulosicoccus</taxon>
    </lineage>
</organism>
<sequence length="519" mass="55843">MTIRPPHSVKNIPRRTVLASMVLASLLGSACSTTGGGNSNDPIASYNSAFSRGDYATAITAIPAPAANDESKETSPERDVFRLLHVAEAQRLSGDYRGAIASYEQAEAGLKKLDLESGLEKGLESAASFVGPASAQDYEPYEAEKILINTYKALAFLSLGEANDARVEFNRVNYRSQRAMQSFESEIASANSKKLKLGDKEFSAKDLIPEGMTSQFENKTIEGDSFAGYEGFMLPASTYLHGIYNLASADRDLDAASHSLRQLNDMYPEISLFKNELSSAESGSPLASQLVWVVYENGTGPSLVEQRADVDATLDISSMKFGVREDSVDPTEWRNSIQAQNMTPYVISLAIPTATESKPVEPPFKISTHDAHDVSLTTFSSMTSVSNAEIERRKPAMLTKAFGSSAVKVAAQALAANAAEKKGSGFGAFAARGMGIATAKATSADTRSWSSIPAHWEVARFERPADGVMKVETGSVNGELSLPSWSRVLVYVKRPSADTPLRVSLIDLNGQEPAIETTF</sequence>
<dbReference type="AlphaFoldDB" id="A0A2Z2P249"/>
<name>A0A2Z2P249_9GAMM</name>
<dbReference type="EMBL" id="CP018632">
    <property type="protein sequence ID" value="ASJ76661.1"/>
    <property type="molecule type" value="Genomic_DNA"/>
</dbReference>
<protein>
    <recommendedName>
        <fullName evidence="4">Lipoprotein</fullName>
    </recommendedName>
</protein>
<evidence type="ECO:0000313" key="3">
    <source>
        <dbReference type="Proteomes" id="UP000250079"/>
    </source>
</evidence>
<dbReference type="Proteomes" id="UP000250079">
    <property type="component" value="Chromosome"/>
</dbReference>
<evidence type="ECO:0008006" key="4">
    <source>
        <dbReference type="Google" id="ProtNLM"/>
    </source>
</evidence>
<accession>A0A2Z2P249</accession>
<evidence type="ECO:0000256" key="1">
    <source>
        <dbReference type="SAM" id="SignalP"/>
    </source>
</evidence>